<keyword evidence="3" id="KW-1185">Reference proteome</keyword>
<dbReference type="Proteomes" id="UP000279600">
    <property type="component" value="Chromosome"/>
</dbReference>
<feature type="signal peptide" evidence="1">
    <location>
        <begin position="1"/>
        <end position="21"/>
    </location>
</feature>
<feature type="chain" id="PRO_5019081819" evidence="1">
    <location>
        <begin position="22"/>
        <end position="136"/>
    </location>
</feature>
<reference evidence="2 3" key="1">
    <citation type="submission" date="2018-12" db="EMBL/GenBank/DDBJ databases">
        <title>Complete genome of Nonlabens sp. MJ115.</title>
        <authorList>
            <person name="Choi H.S."/>
            <person name="Jung J."/>
        </authorList>
    </citation>
    <scope>NUCLEOTIDE SEQUENCE [LARGE SCALE GENOMIC DNA]</scope>
    <source>
        <strain evidence="2 3">MJ115</strain>
    </source>
</reference>
<dbReference type="RefSeq" id="WP_126445135.1">
    <property type="nucleotide sequence ID" value="NZ_CP034549.1"/>
</dbReference>
<proteinExistence type="predicted"/>
<protein>
    <submittedName>
        <fullName evidence="2">Uncharacterized protein</fullName>
    </submittedName>
</protein>
<organism evidence="2 3">
    <name type="scientific">Nonlabens ponticola</name>
    <dbReference type="NCBI Taxonomy" id="2496866"/>
    <lineage>
        <taxon>Bacteria</taxon>
        <taxon>Pseudomonadati</taxon>
        <taxon>Bacteroidota</taxon>
        <taxon>Flavobacteriia</taxon>
        <taxon>Flavobacteriales</taxon>
        <taxon>Flavobacteriaceae</taxon>
        <taxon>Nonlabens</taxon>
    </lineage>
</organism>
<name>A0A3S9MV81_9FLAO</name>
<gene>
    <name evidence="2" type="ORF">EJ995_02075</name>
</gene>
<sequence>MKKILPLLVFLLLLSCQKELAATSENINAVFDTQDFSIRYVILENEEHRMSFMNNVMAYFGPEETIRKELSYDEAILINTFVQDRFQNRNQTAAKTDQLIIYNDTKKVVFETAAFEKEFETLLQQLDIPYVSAKKK</sequence>
<dbReference type="EMBL" id="CP034549">
    <property type="protein sequence ID" value="AZQ43078.1"/>
    <property type="molecule type" value="Genomic_DNA"/>
</dbReference>
<evidence type="ECO:0000313" key="3">
    <source>
        <dbReference type="Proteomes" id="UP000279600"/>
    </source>
</evidence>
<dbReference type="PROSITE" id="PS51257">
    <property type="entry name" value="PROKAR_LIPOPROTEIN"/>
    <property type="match status" value="1"/>
</dbReference>
<dbReference type="OrthoDB" id="1161831at2"/>
<evidence type="ECO:0000313" key="2">
    <source>
        <dbReference type="EMBL" id="AZQ43078.1"/>
    </source>
</evidence>
<dbReference type="KEGG" id="noj:EJ995_02075"/>
<keyword evidence="1" id="KW-0732">Signal</keyword>
<dbReference type="AlphaFoldDB" id="A0A3S9MV81"/>
<evidence type="ECO:0000256" key="1">
    <source>
        <dbReference type="SAM" id="SignalP"/>
    </source>
</evidence>
<accession>A0A3S9MV81</accession>